<organism evidence="1 2">
    <name type="scientific">Mycolicibacterium fortuitum</name>
    <name type="common">Mycobacterium fortuitum</name>
    <dbReference type="NCBI Taxonomy" id="1766"/>
    <lineage>
        <taxon>Bacteria</taxon>
        <taxon>Bacillati</taxon>
        <taxon>Actinomycetota</taxon>
        <taxon>Actinomycetes</taxon>
        <taxon>Mycobacteriales</taxon>
        <taxon>Mycobacteriaceae</taxon>
        <taxon>Mycolicibacterium</taxon>
    </lineage>
</organism>
<keyword evidence="1" id="KW-0808">Transferase</keyword>
<protein>
    <submittedName>
        <fullName evidence="1">PKS-associated protein</fullName>
        <ecNumber evidence="1">2.3.1.-</ecNumber>
    </submittedName>
</protein>
<dbReference type="EMBL" id="UGQY01000001">
    <property type="protein sequence ID" value="STZ73960.1"/>
    <property type="molecule type" value="Genomic_DNA"/>
</dbReference>
<dbReference type="AlphaFoldDB" id="A0A378U9S7"/>
<name>A0A378U9S7_MYCFO</name>
<reference evidence="1 2" key="1">
    <citation type="submission" date="2018-06" db="EMBL/GenBank/DDBJ databases">
        <authorList>
            <consortium name="Pathogen Informatics"/>
            <person name="Doyle S."/>
        </authorList>
    </citation>
    <scope>NUCLEOTIDE SEQUENCE [LARGE SCALE GENOMIC DNA]</scope>
    <source>
        <strain evidence="1 2">NCTC1542</strain>
    </source>
</reference>
<sequence>MLACTGMAEHELTGADTYYGLTPSDTRKTTADLMTMGWFTGLVPITVPIAGRSFAESAVAAQKSFDAGHQLVDVPFYRVLELRPELDWPRPNFQVINFLDAGAAPLSVLLTTELESMRIGMFSDGVYSYQMTVFLVRLKDRTAVSVVYPNNPEAQESVGRYVKVLKSTCARVLENLSAGSRR</sequence>
<proteinExistence type="predicted"/>
<evidence type="ECO:0000313" key="2">
    <source>
        <dbReference type="Proteomes" id="UP000255389"/>
    </source>
</evidence>
<dbReference type="GO" id="GO:0016746">
    <property type="term" value="F:acyltransferase activity"/>
    <property type="evidence" value="ECO:0007669"/>
    <property type="project" value="UniProtKB-KW"/>
</dbReference>
<dbReference type="SUPFAM" id="SSF52777">
    <property type="entry name" value="CoA-dependent acyltransferases"/>
    <property type="match status" value="1"/>
</dbReference>
<evidence type="ECO:0000313" key="1">
    <source>
        <dbReference type="EMBL" id="STZ73960.1"/>
    </source>
</evidence>
<accession>A0A378U9S7</accession>
<dbReference type="EC" id="2.3.1.-" evidence="1"/>
<dbReference type="Proteomes" id="UP000255389">
    <property type="component" value="Unassembled WGS sequence"/>
</dbReference>
<dbReference type="Gene3D" id="3.30.559.30">
    <property type="entry name" value="Nonribosomal peptide synthetase, condensation domain"/>
    <property type="match status" value="1"/>
</dbReference>
<keyword evidence="1" id="KW-0012">Acyltransferase</keyword>
<gene>
    <name evidence="1" type="primary">papA3_2</name>
    <name evidence="1" type="ORF">NCTC1542_01508</name>
</gene>